<organism evidence="4 5">
    <name type="scientific">Lysinibacillus antri</name>
    <dbReference type="NCBI Taxonomy" id="2498145"/>
    <lineage>
        <taxon>Bacteria</taxon>
        <taxon>Bacillati</taxon>
        <taxon>Bacillota</taxon>
        <taxon>Bacilli</taxon>
        <taxon>Bacillales</taxon>
        <taxon>Bacillaceae</taxon>
        <taxon>Lysinibacillus</taxon>
    </lineage>
</organism>
<dbReference type="SUPFAM" id="SSF55031">
    <property type="entry name" value="Bacterial exopeptidase dimerisation domain"/>
    <property type="match status" value="1"/>
</dbReference>
<dbReference type="GO" id="GO:0046872">
    <property type="term" value="F:metal ion binding"/>
    <property type="evidence" value="ECO:0007669"/>
    <property type="project" value="UniProtKB-KW"/>
</dbReference>
<dbReference type="NCBIfam" id="TIGR01891">
    <property type="entry name" value="amidohydrolases"/>
    <property type="match status" value="1"/>
</dbReference>
<dbReference type="FunFam" id="3.30.70.360:FF:000001">
    <property type="entry name" value="N-acetyldiaminopimelate deacetylase"/>
    <property type="match status" value="1"/>
</dbReference>
<dbReference type="PIRSF" id="PIRSF005962">
    <property type="entry name" value="Pept_M20D_amidohydro"/>
    <property type="match status" value="1"/>
</dbReference>
<dbReference type="Proteomes" id="UP000287910">
    <property type="component" value="Unassembled WGS sequence"/>
</dbReference>
<feature type="binding site" evidence="2">
    <location>
        <position position="101"/>
    </location>
    <ligand>
        <name>Mn(2+)</name>
        <dbReference type="ChEBI" id="CHEBI:29035"/>
        <label>2</label>
    </ligand>
</feature>
<dbReference type="PANTHER" id="PTHR11014:SF63">
    <property type="entry name" value="METALLOPEPTIDASE, PUTATIVE (AFU_ORTHOLOGUE AFUA_6G09600)-RELATED"/>
    <property type="match status" value="1"/>
</dbReference>
<dbReference type="Gene3D" id="3.30.70.360">
    <property type="match status" value="1"/>
</dbReference>
<gene>
    <name evidence="4" type="ORF">EK386_13255</name>
</gene>
<feature type="binding site" evidence="2">
    <location>
        <position position="103"/>
    </location>
    <ligand>
        <name>Mn(2+)</name>
        <dbReference type="ChEBI" id="CHEBI:29035"/>
        <label>2</label>
    </ligand>
</feature>
<keyword evidence="2" id="KW-0479">Metal-binding</keyword>
<evidence type="ECO:0000259" key="3">
    <source>
        <dbReference type="Pfam" id="PF07687"/>
    </source>
</evidence>
<dbReference type="Pfam" id="PF01546">
    <property type="entry name" value="Peptidase_M20"/>
    <property type="match status" value="1"/>
</dbReference>
<feature type="binding site" evidence="2">
    <location>
        <position position="162"/>
    </location>
    <ligand>
        <name>Mn(2+)</name>
        <dbReference type="ChEBI" id="CHEBI:29035"/>
        <label>2</label>
    </ligand>
</feature>
<keyword evidence="5" id="KW-1185">Reference proteome</keyword>
<evidence type="ECO:0000256" key="1">
    <source>
        <dbReference type="ARBA" id="ARBA00022801"/>
    </source>
</evidence>
<dbReference type="InterPro" id="IPR002933">
    <property type="entry name" value="Peptidase_M20"/>
</dbReference>
<reference evidence="4 5" key="1">
    <citation type="submission" date="2018-12" db="EMBL/GenBank/DDBJ databases">
        <title>Lysinibacillus antri sp. nov., isolated from a cave soil.</title>
        <authorList>
            <person name="Narsing Rao M.P."/>
            <person name="Zhang H."/>
            <person name="Dong Z.-Y."/>
            <person name="Niu X.-K."/>
            <person name="Zhang K."/>
            <person name="Fang B.-Z."/>
            <person name="Kang Y.-Q."/>
            <person name="Xiao M."/>
            <person name="Li W.-J."/>
        </authorList>
    </citation>
    <scope>NUCLEOTIDE SEQUENCE [LARGE SCALE GENOMIC DNA]</scope>
    <source>
        <strain evidence="4 5">SYSU K30002</strain>
    </source>
</reference>
<dbReference type="InterPro" id="IPR011650">
    <property type="entry name" value="Peptidase_M20_dimer"/>
</dbReference>
<protein>
    <submittedName>
        <fullName evidence="4">Amidohydrolase</fullName>
    </submittedName>
</protein>
<dbReference type="EMBL" id="RYYR01000018">
    <property type="protein sequence ID" value="RUL50939.1"/>
    <property type="molecule type" value="Genomic_DNA"/>
</dbReference>
<proteinExistence type="predicted"/>
<keyword evidence="1 4" id="KW-0378">Hydrolase</keyword>
<feature type="binding site" evidence="2">
    <location>
        <position position="361"/>
    </location>
    <ligand>
        <name>Mn(2+)</name>
        <dbReference type="ChEBI" id="CHEBI:29035"/>
        <label>2</label>
    </ligand>
</feature>
<feature type="binding site" evidence="2">
    <location>
        <position position="137"/>
    </location>
    <ligand>
        <name>Mn(2+)</name>
        <dbReference type="ChEBI" id="CHEBI:29035"/>
        <label>2</label>
    </ligand>
</feature>
<accession>A0A3S0RUV2</accession>
<dbReference type="SUPFAM" id="SSF53187">
    <property type="entry name" value="Zn-dependent exopeptidases"/>
    <property type="match status" value="1"/>
</dbReference>
<dbReference type="Gene3D" id="3.40.630.10">
    <property type="entry name" value="Zn peptidases"/>
    <property type="match status" value="1"/>
</dbReference>
<dbReference type="PANTHER" id="PTHR11014">
    <property type="entry name" value="PEPTIDASE M20 FAMILY MEMBER"/>
    <property type="match status" value="1"/>
</dbReference>
<sequence length="390" mass="43240">MDLTSAIQKIIPIVVKWRRYFHEHPELSYEEFHTSDFIYDQLISFGNLEVTRLTKTSIVAKLIGSKPGKTIALRADMDALPIQEETTFSFASKTPDIMHACGHDGHIAILLGVAKIVSQLKDHIYGEIRFIFQHAEEVFPGGAKELVDLGVLEGVNQIFGIHLLSSIPTGKIGITTGSFTANSDTFEIEIIGKGGHSAEPNKSINPLLIGAQLINNLHHIISQKVDVDERAILAVTEFNGGSAKNIIPDRAFLGGGVRTFSSIVRKTIEREIEQHAKNITAVYGANYIFEYTYGYSSIINDTELSLEIEKVVSEYFGDDAILRNSPIMVGEDFSAYLTKVPGIFVGVGAAFEDETLNYPHHHPKFAINENALENGLKLFIYTISRWNMKC</sequence>
<keyword evidence="2" id="KW-0464">Manganese</keyword>
<name>A0A3S0RUV2_9BACI</name>
<comment type="caution">
    <text evidence="4">The sequence shown here is derived from an EMBL/GenBank/DDBJ whole genome shotgun (WGS) entry which is preliminary data.</text>
</comment>
<dbReference type="GO" id="GO:0050118">
    <property type="term" value="F:N-acetyldiaminopimelate deacetylase activity"/>
    <property type="evidence" value="ECO:0007669"/>
    <property type="project" value="UniProtKB-ARBA"/>
</dbReference>
<dbReference type="Pfam" id="PF07687">
    <property type="entry name" value="M20_dimer"/>
    <property type="match status" value="1"/>
</dbReference>
<dbReference type="InterPro" id="IPR017439">
    <property type="entry name" value="Amidohydrolase"/>
</dbReference>
<dbReference type="InterPro" id="IPR036264">
    <property type="entry name" value="Bact_exopeptidase_dim_dom"/>
</dbReference>
<evidence type="ECO:0000313" key="5">
    <source>
        <dbReference type="Proteomes" id="UP000287910"/>
    </source>
</evidence>
<dbReference type="AlphaFoldDB" id="A0A3S0RUV2"/>
<dbReference type="GO" id="GO:0019877">
    <property type="term" value="P:diaminopimelate biosynthetic process"/>
    <property type="evidence" value="ECO:0007669"/>
    <property type="project" value="UniProtKB-ARBA"/>
</dbReference>
<comment type="cofactor">
    <cofactor evidence="2">
        <name>Mn(2+)</name>
        <dbReference type="ChEBI" id="CHEBI:29035"/>
    </cofactor>
    <text evidence="2">The Mn(2+) ion enhances activity.</text>
</comment>
<evidence type="ECO:0000256" key="2">
    <source>
        <dbReference type="PIRSR" id="PIRSR005962-1"/>
    </source>
</evidence>
<feature type="domain" description="Peptidase M20 dimerisation" evidence="3">
    <location>
        <begin position="182"/>
        <end position="280"/>
    </location>
</feature>
<evidence type="ECO:0000313" key="4">
    <source>
        <dbReference type="EMBL" id="RUL50939.1"/>
    </source>
</evidence>